<dbReference type="PANTHER" id="PTHR11358">
    <property type="entry name" value="ARGINASE/AGMATINASE"/>
    <property type="match status" value="1"/>
</dbReference>
<dbReference type="InterPro" id="IPR006035">
    <property type="entry name" value="Ureohydrolase"/>
</dbReference>
<keyword evidence="2 6" id="KW-0378">Hydrolase</keyword>
<comment type="caution">
    <text evidence="7">The sequence shown here is derived from an EMBL/GenBank/DDBJ whole genome shotgun (WGS) entry which is preliminary data.</text>
</comment>
<name>A0A917ALQ1_9MICC</name>
<dbReference type="Proteomes" id="UP000633136">
    <property type="component" value="Unassembled WGS sequence"/>
</dbReference>
<dbReference type="Pfam" id="PF00491">
    <property type="entry name" value="Arginase"/>
    <property type="match status" value="1"/>
</dbReference>
<evidence type="ECO:0000256" key="6">
    <source>
        <dbReference type="RuleBase" id="RU003684"/>
    </source>
</evidence>
<dbReference type="EMBL" id="BMIS01000001">
    <property type="protein sequence ID" value="GGE59746.1"/>
    <property type="molecule type" value="Genomic_DNA"/>
</dbReference>
<evidence type="ECO:0000256" key="1">
    <source>
        <dbReference type="ARBA" id="ARBA00022723"/>
    </source>
</evidence>
<organism evidence="7 8">
    <name type="scientific">Nesterenkonia cremea</name>
    <dbReference type="NCBI Taxonomy" id="1882340"/>
    <lineage>
        <taxon>Bacteria</taxon>
        <taxon>Bacillati</taxon>
        <taxon>Actinomycetota</taxon>
        <taxon>Actinomycetes</taxon>
        <taxon>Micrococcales</taxon>
        <taxon>Micrococcaceae</taxon>
        <taxon>Nesterenkonia</taxon>
    </lineage>
</organism>
<dbReference type="GO" id="GO:0033389">
    <property type="term" value="P:putrescine biosynthetic process from arginine, via agmatine"/>
    <property type="evidence" value="ECO:0007669"/>
    <property type="project" value="TreeGrafter"/>
</dbReference>
<dbReference type="AlphaFoldDB" id="A0A917ALQ1"/>
<dbReference type="PROSITE" id="PS51409">
    <property type="entry name" value="ARGINASE_2"/>
    <property type="match status" value="1"/>
</dbReference>
<evidence type="ECO:0000313" key="8">
    <source>
        <dbReference type="Proteomes" id="UP000633136"/>
    </source>
</evidence>
<comment type="similarity">
    <text evidence="5 6">Belongs to the arginase family.</text>
</comment>
<evidence type="ECO:0000256" key="2">
    <source>
        <dbReference type="ARBA" id="ARBA00022801"/>
    </source>
</evidence>
<dbReference type="InterPro" id="IPR020855">
    <property type="entry name" value="Ureohydrolase_Mn_BS"/>
</dbReference>
<evidence type="ECO:0000256" key="5">
    <source>
        <dbReference type="PROSITE-ProRule" id="PRU00742"/>
    </source>
</evidence>
<dbReference type="GO" id="GO:0008783">
    <property type="term" value="F:agmatinase activity"/>
    <property type="evidence" value="ECO:0007669"/>
    <property type="project" value="TreeGrafter"/>
</dbReference>
<dbReference type="PANTHER" id="PTHR11358:SF35">
    <property type="entry name" value="FORMIMIDOYLGLUTAMASE"/>
    <property type="match status" value="1"/>
</dbReference>
<evidence type="ECO:0000256" key="3">
    <source>
        <dbReference type="ARBA" id="ARBA00022808"/>
    </source>
</evidence>
<dbReference type="InterPro" id="IPR023696">
    <property type="entry name" value="Ureohydrolase_dom_sf"/>
</dbReference>
<reference evidence="7" key="2">
    <citation type="submission" date="2020-09" db="EMBL/GenBank/DDBJ databases">
        <authorList>
            <person name="Sun Q."/>
            <person name="Zhou Y."/>
        </authorList>
    </citation>
    <scope>NUCLEOTIDE SEQUENCE</scope>
    <source>
        <strain evidence="7">CGMCC 1.15388</strain>
    </source>
</reference>
<dbReference type="GO" id="GO:0006547">
    <property type="term" value="P:L-histidine metabolic process"/>
    <property type="evidence" value="ECO:0007669"/>
    <property type="project" value="UniProtKB-KW"/>
</dbReference>
<keyword evidence="4" id="KW-0464">Manganese</keyword>
<reference evidence="7" key="1">
    <citation type="journal article" date="2014" name="Int. J. Syst. Evol. Microbiol.">
        <title>Complete genome sequence of Corynebacterium casei LMG S-19264T (=DSM 44701T), isolated from a smear-ripened cheese.</title>
        <authorList>
            <consortium name="US DOE Joint Genome Institute (JGI-PGF)"/>
            <person name="Walter F."/>
            <person name="Albersmeier A."/>
            <person name="Kalinowski J."/>
            <person name="Ruckert C."/>
        </authorList>
    </citation>
    <scope>NUCLEOTIDE SEQUENCE</scope>
    <source>
        <strain evidence="7">CGMCC 1.15388</strain>
    </source>
</reference>
<evidence type="ECO:0008006" key="9">
    <source>
        <dbReference type="Google" id="ProtNLM"/>
    </source>
</evidence>
<proteinExistence type="inferred from homology"/>
<accession>A0A917ALQ1</accession>
<dbReference type="Gene3D" id="3.40.800.10">
    <property type="entry name" value="Ureohydrolase domain"/>
    <property type="match status" value="1"/>
</dbReference>
<evidence type="ECO:0000313" key="7">
    <source>
        <dbReference type="EMBL" id="GGE59746.1"/>
    </source>
</evidence>
<dbReference type="GO" id="GO:0046872">
    <property type="term" value="F:metal ion binding"/>
    <property type="evidence" value="ECO:0007669"/>
    <property type="project" value="UniProtKB-KW"/>
</dbReference>
<dbReference type="PROSITE" id="PS01053">
    <property type="entry name" value="ARGINASE_1"/>
    <property type="match status" value="1"/>
</dbReference>
<protein>
    <recommendedName>
        <fullName evidence="9">Formimidoylglutamase</fullName>
    </recommendedName>
</protein>
<evidence type="ECO:0000256" key="4">
    <source>
        <dbReference type="ARBA" id="ARBA00023211"/>
    </source>
</evidence>
<keyword evidence="8" id="KW-1185">Reference proteome</keyword>
<sequence length="198" mass="21160">MAWSSYLGLRASHLLSDPSEPVRWGVLNLDAHFDLRSEDRATSGTPFLQMAEAERDDLRGPLNYAVLGIAEPSNTSALFARARDLGVRWMTDVECAEAGPAGVRRFVEEFSAGLDVLYLTVDLDVLPAAVAPGVSAPAALGVDPASVLAAVRAAASSGKLRLMDVVELNPALDADLRTARTGARIIDEAVRTMYDIHT</sequence>
<keyword evidence="3" id="KW-0369">Histidine metabolism</keyword>
<gene>
    <name evidence="7" type="ORF">GCM10011401_03260</name>
</gene>
<keyword evidence="1" id="KW-0479">Metal-binding</keyword>
<dbReference type="SUPFAM" id="SSF52768">
    <property type="entry name" value="Arginase/deacetylase"/>
    <property type="match status" value="1"/>
</dbReference>